<comment type="caution">
    <text evidence="1">The sequence shown here is derived from an EMBL/GenBank/DDBJ whole genome shotgun (WGS) entry which is preliminary data.</text>
</comment>
<dbReference type="EMBL" id="CAIJ01000530">
    <property type="protein sequence ID" value="CCI04593.1"/>
    <property type="molecule type" value="Genomic_DNA"/>
</dbReference>
<organism evidence="1 2">
    <name type="scientific">Microcystis aeruginosa PCC 9443</name>
    <dbReference type="NCBI Taxonomy" id="1160281"/>
    <lineage>
        <taxon>Bacteria</taxon>
        <taxon>Bacillati</taxon>
        <taxon>Cyanobacteriota</taxon>
        <taxon>Cyanophyceae</taxon>
        <taxon>Oscillatoriophycideae</taxon>
        <taxon>Chroococcales</taxon>
        <taxon>Microcystaceae</taxon>
        <taxon>Microcystis</taxon>
    </lineage>
</organism>
<dbReference type="InterPro" id="IPR007367">
    <property type="entry name" value="DUF433"/>
</dbReference>
<dbReference type="Proteomes" id="UP000003480">
    <property type="component" value="Unassembled WGS sequence"/>
</dbReference>
<protein>
    <recommendedName>
        <fullName evidence="3">DUF433 domain-containing protein</fullName>
    </recommendedName>
</protein>
<sequence>MTNHSEVESAIKQLPESEVRALANWLQDYLDEMWDRQIEADLASGKLAPLIAQAEEDMATNNVRDIDEVLRNTPAKFQVTSPPFRWDEAGGIRIGSSRVTLDSILASYHNGSTPEEIAIQFSVLRLEDIYSAIAYYLNHRQEIDSYLEQRDQQAQQLRQQLTQKHNLVDLRQRLLARYQSKGESRQSAPSN</sequence>
<dbReference type="Gene3D" id="1.10.10.10">
    <property type="entry name" value="Winged helix-like DNA-binding domain superfamily/Winged helix DNA-binding domain"/>
    <property type="match status" value="1"/>
</dbReference>
<dbReference type="HOGENOM" id="CLU_1420020_0_0_3"/>
<dbReference type="InterPro" id="IPR009057">
    <property type="entry name" value="Homeodomain-like_sf"/>
</dbReference>
<gene>
    <name evidence="1" type="ORF">MICAC_5760006</name>
</gene>
<reference evidence="1 2" key="1">
    <citation type="submission" date="2012-04" db="EMBL/GenBank/DDBJ databases">
        <authorList>
            <person name="Genoscope - CEA"/>
        </authorList>
    </citation>
    <scope>NUCLEOTIDE SEQUENCE [LARGE SCALE GENOMIC DNA]</scope>
    <source>
        <strain evidence="1 2">9443</strain>
    </source>
</reference>
<dbReference type="AlphaFoldDB" id="I4G9I2"/>
<dbReference type="RefSeq" id="WP_002771465.1">
    <property type="nucleotide sequence ID" value="NZ_HE973011.1"/>
</dbReference>
<dbReference type="InterPro" id="IPR036388">
    <property type="entry name" value="WH-like_DNA-bd_sf"/>
</dbReference>
<dbReference type="Pfam" id="PF04255">
    <property type="entry name" value="DUF433"/>
    <property type="match status" value="1"/>
</dbReference>
<evidence type="ECO:0000313" key="1">
    <source>
        <dbReference type="EMBL" id="CCI04593.1"/>
    </source>
</evidence>
<name>I4G9I2_MICAE</name>
<dbReference type="SUPFAM" id="SSF46689">
    <property type="entry name" value="Homeodomain-like"/>
    <property type="match status" value="1"/>
</dbReference>
<evidence type="ECO:0008006" key="3">
    <source>
        <dbReference type="Google" id="ProtNLM"/>
    </source>
</evidence>
<evidence type="ECO:0000313" key="2">
    <source>
        <dbReference type="Proteomes" id="UP000003480"/>
    </source>
</evidence>
<proteinExistence type="predicted"/>
<accession>I4G9I2</accession>